<accession>J7L151</accession>
<dbReference type="eggNOG" id="COG4127">
    <property type="taxonomic scope" value="Bacteria"/>
</dbReference>
<dbReference type="EMBL" id="CP003788">
    <property type="protein sequence ID" value="AFR07383.1"/>
    <property type="molecule type" value="Genomic_DNA"/>
</dbReference>
<reference evidence="1 2" key="1">
    <citation type="journal article" date="2012" name="J. Bacteriol.">
        <title>Whole-Genome Sequence of Nocardiopsis alba Strain ATCC BAA-2165, Associated with Honeybees.</title>
        <authorList>
            <person name="Qiao J."/>
            <person name="Chen L."/>
            <person name="Li Y."/>
            <person name="Wang J."/>
            <person name="Zhang W."/>
            <person name="Chen S."/>
        </authorList>
    </citation>
    <scope>NUCLEOTIDE SEQUENCE [LARGE SCALE GENOMIC DNA]</scope>
    <source>
        <strain evidence="2">ATCC BAA-2165 / BE74</strain>
    </source>
</reference>
<evidence type="ECO:0000313" key="1">
    <source>
        <dbReference type="EMBL" id="AFR07383.1"/>
    </source>
</evidence>
<organism evidence="1 2">
    <name type="scientific">Nocardiopsis alba (strain ATCC BAA-2165 / BE74)</name>
    <dbReference type="NCBI Taxonomy" id="1205910"/>
    <lineage>
        <taxon>Bacteria</taxon>
        <taxon>Bacillati</taxon>
        <taxon>Actinomycetota</taxon>
        <taxon>Actinomycetes</taxon>
        <taxon>Streptosporangiales</taxon>
        <taxon>Nocardiopsidaceae</taxon>
        <taxon>Nocardiopsis</taxon>
    </lineage>
</organism>
<gene>
    <name evidence="1" type="ordered locus">B005_4044</name>
</gene>
<dbReference type="HOGENOM" id="CLU_705631_0_0_11"/>
<dbReference type="PATRIC" id="fig|1205910.3.peg.3829"/>
<dbReference type="STRING" id="1205910.B005_4044"/>
<dbReference type="OrthoDB" id="291940at2"/>
<dbReference type="REBASE" id="52825">
    <property type="entry name" value="Nal2165MrrP"/>
</dbReference>
<name>J7L151_NOCAA</name>
<protein>
    <recommendedName>
        <fullName evidence="3">RiboL-PSP-HEPN domain-containing protein</fullName>
    </recommendedName>
</protein>
<dbReference type="AlphaFoldDB" id="J7L151"/>
<dbReference type="KEGG" id="nal:B005_4044"/>
<sequence length="391" mass="44134">MSSHPYEQFESNLSYARNMVTGGRALEGLRGLAVNYGDLAAAHPEDLYRAAWSQAVSALDHWLHQEVLEHAVALVRSPERPLPDRLAKLKMPFSTVEQMADNSVDSVFAEFIEEEIRRDTYQRSKGIGEGLRLVTHLNAQQIWERIAEGLGTNAAAARDRQDKIVDRRNRIAHQADLDGDGQRTPMSADEVEAAVVWIESVAEQIRTLLPGIPQVVVEQETPAWLVRAGRYGERENWALENGFVGGGFAGLRDLTAVDSRARMVELVEQEYKDESQGLIRNYAGQLWAFRGKMQIGDLVVLPLKNRKRPMLAIGRIVGDYEFDAEAAEDRQHLRRVEWLRTDVPRDKAEKDLRNTLGAFMTVCELWRNDAAWRLAELARTGSDPGPRIDED</sequence>
<dbReference type="Proteomes" id="UP000003779">
    <property type="component" value="Chromosome"/>
</dbReference>
<evidence type="ECO:0008006" key="3">
    <source>
        <dbReference type="Google" id="ProtNLM"/>
    </source>
</evidence>
<proteinExistence type="predicted"/>
<evidence type="ECO:0000313" key="2">
    <source>
        <dbReference type="Proteomes" id="UP000003779"/>
    </source>
</evidence>
<dbReference type="RefSeq" id="WP_014909847.1">
    <property type="nucleotide sequence ID" value="NC_018524.1"/>
</dbReference>
<reference evidence="2" key="2">
    <citation type="submission" date="2012-08" db="EMBL/GenBank/DDBJ databases">
        <title>Whole-genome sequence of Nocardiopsis alba strain ATCC BAA-2165 associated with honeybees.</title>
        <authorList>
            <person name="Qiao J."/>
            <person name="Chen L."/>
            <person name="Li Y."/>
            <person name="Wang J."/>
            <person name="Zhang W."/>
            <person name="Chen S."/>
        </authorList>
    </citation>
    <scope>NUCLEOTIDE SEQUENCE [LARGE SCALE GENOMIC DNA]</scope>
    <source>
        <strain evidence="2">ATCC BAA-2165 / BE74</strain>
    </source>
</reference>